<comment type="caution">
    <text evidence="1">The sequence shown here is derived from an EMBL/GenBank/DDBJ whole genome shotgun (WGS) entry which is preliminary data.</text>
</comment>
<protein>
    <submittedName>
        <fullName evidence="1">Uncharacterized protein</fullName>
    </submittedName>
</protein>
<dbReference type="AlphaFoldDB" id="A0AAN8X095"/>
<keyword evidence="2" id="KW-1185">Reference proteome</keyword>
<gene>
    <name evidence="1" type="ORF">SK128_000703</name>
</gene>
<feature type="non-terminal residue" evidence="1">
    <location>
        <position position="59"/>
    </location>
</feature>
<accession>A0AAN8X095</accession>
<dbReference type="Proteomes" id="UP001381693">
    <property type="component" value="Unassembled WGS sequence"/>
</dbReference>
<name>A0AAN8X095_HALRR</name>
<dbReference type="EMBL" id="JAXCGZ010011330">
    <property type="protein sequence ID" value="KAK7075297.1"/>
    <property type="molecule type" value="Genomic_DNA"/>
</dbReference>
<organism evidence="1 2">
    <name type="scientific">Halocaridina rubra</name>
    <name type="common">Hawaiian red shrimp</name>
    <dbReference type="NCBI Taxonomy" id="373956"/>
    <lineage>
        <taxon>Eukaryota</taxon>
        <taxon>Metazoa</taxon>
        <taxon>Ecdysozoa</taxon>
        <taxon>Arthropoda</taxon>
        <taxon>Crustacea</taxon>
        <taxon>Multicrustacea</taxon>
        <taxon>Malacostraca</taxon>
        <taxon>Eumalacostraca</taxon>
        <taxon>Eucarida</taxon>
        <taxon>Decapoda</taxon>
        <taxon>Pleocyemata</taxon>
        <taxon>Caridea</taxon>
        <taxon>Atyoidea</taxon>
        <taxon>Atyidae</taxon>
        <taxon>Halocaridina</taxon>
    </lineage>
</organism>
<proteinExistence type="predicted"/>
<reference evidence="1 2" key="1">
    <citation type="submission" date="2023-11" db="EMBL/GenBank/DDBJ databases">
        <title>Halocaridina rubra genome assembly.</title>
        <authorList>
            <person name="Smith C."/>
        </authorList>
    </citation>
    <scope>NUCLEOTIDE SEQUENCE [LARGE SCALE GENOMIC DNA]</scope>
    <source>
        <strain evidence="1">EP-1</strain>
        <tissue evidence="1">Whole</tissue>
    </source>
</reference>
<sequence length="59" mass="7012">MLHSWHCCEHSDLNDFDISIRSRLGDDEFIRLHQQVEDIHLRPTTDIRFGAKFCLDLSK</sequence>
<evidence type="ECO:0000313" key="1">
    <source>
        <dbReference type="EMBL" id="KAK7075297.1"/>
    </source>
</evidence>
<evidence type="ECO:0000313" key="2">
    <source>
        <dbReference type="Proteomes" id="UP001381693"/>
    </source>
</evidence>